<evidence type="ECO:0000313" key="1">
    <source>
        <dbReference type="EMBL" id="KAF3975397.1"/>
    </source>
</evidence>
<name>A0A8J4RL00_9ROSI</name>
<dbReference type="Proteomes" id="UP000737018">
    <property type="component" value="Unassembled WGS sequence"/>
</dbReference>
<accession>A0A8J4RL00</accession>
<evidence type="ECO:0000313" key="2">
    <source>
        <dbReference type="Proteomes" id="UP000737018"/>
    </source>
</evidence>
<dbReference type="AlphaFoldDB" id="A0A8J4RL00"/>
<comment type="caution">
    <text evidence="1">The sequence shown here is derived from an EMBL/GenBank/DDBJ whole genome shotgun (WGS) entry which is preliminary data.</text>
</comment>
<sequence>ATTQCFREKKERGRLRSFFVVLLFRLQPTIPSQNYGSALTTEEQVWSLKTELT</sequence>
<protein>
    <submittedName>
        <fullName evidence="1">Uncharacterized protein</fullName>
    </submittedName>
</protein>
<proteinExistence type="predicted"/>
<reference evidence="1" key="1">
    <citation type="submission" date="2020-03" db="EMBL/GenBank/DDBJ databases">
        <title>Castanea mollissima Vanexum genome sequencing.</title>
        <authorList>
            <person name="Staton M."/>
        </authorList>
    </citation>
    <scope>NUCLEOTIDE SEQUENCE</scope>
    <source>
        <tissue evidence="1">Leaf</tissue>
    </source>
</reference>
<organism evidence="1 2">
    <name type="scientific">Castanea mollissima</name>
    <name type="common">Chinese chestnut</name>
    <dbReference type="NCBI Taxonomy" id="60419"/>
    <lineage>
        <taxon>Eukaryota</taxon>
        <taxon>Viridiplantae</taxon>
        <taxon>Streptophyta</taxon>
        <taxon>Embryophyta</taxon>
        <taxon>Tracheophyta</taxon>
        <taxon>Spermatophyta</taxon>
        <taxon>Magnoliopsida</taxon>
        <taxon>eudicotyledons</taxon>
        <taxon>Gunneridae</taxon>
        <taxon>Pentapetalae</taxon>
        <taxon>rosids</taxon>
        <taxon>fabids</taxon>
        <taxon>Fagales</taxon>
        <taxon>Fagaceae</taxon>
        <taxon>Castanea</taxon>
    </lineage>
</organism>
<dbReference type="EMBL" id="JRKL02000082">
    <property type="protein sequence ID" value="KAF3975397.1"/>
    <property type="molecule type" value="Genomic_DNA"/>
</dbReference>
<keyword evidence="2" id="KW-1185">Reference proteome</keyword>
<feature type="non-terminal residue" evidence="1">
    <location>
        <position position="1"/>
    </location>
</feature>
<gene>
    <name evidence="1" type="ORF">CMV_001329</name>
</gene>